<dbReference type="EMBL" id="JBHUKU010000020">
    <property type="protein sequence ID" value="MFD2463169.1"/>
    <property type="molecule type" value="Genomic_DNA"/>
</dbReference>
<name>A0ABW5GQK2_9PSEU</name>
<sequence length="124" mass="12916">MTDPTELATAPGVIPYVEHHEGPRRLLVLDLPCGASLASRAAPIASVDGRQYVVSWGAVSFEIPADRNVHVGVYLQGSGGGSHYVIATYFASAVLPPHPGPVRLLARMFAPGEGSLVPVAPPPV</sequence>
<organism evidence="1 2">
    <name type="scientific">Amycolatopsis samaneae</name>
    <dbReference type="NCBI Taxonomy" id="664691"/>
    <lineage>
        <taxon>Bacteria</taxon>
        <taxon>Bacillati</taxon>
        <taxon>Actinomycetota</taxon>
        <taxon>Actinomycetes</taxon>
        <taxon>Pseudonocardiales</taxon>
        <taxon>Pseudonocardiaceae</taxon>
        <taxon>Amycolatopsis</taxon>
    </lineage>
</organism>
<evidence type="ECO:0000313" key="2">
    <source>
        <dbReference type="Proteomes" id="UP001597419"/>
    </source>
</evidence>
<comment type="caution">
    <text evidence="1">The sequence shown here is derived from an EMBL/GenBank/DDBJ whole genome shotgun (WGS) entry which is preliminary data.</text>
</comment>
<evidence type="ECO:0000313" key="1">
    <source>
        <dbReference type="EMBL" id="MFD2463169.1"/>
    </source>
</evidence>
<dbReference type="Proteomes" id="UP001597419">
    <property type="component" value="Unassembled WGS sequence"/>
</dbReference>
<accession>A0ABW5GQK2</accession>
<reference evidence="2" key="1">
    <citation type="journal article" date="2019" name="Int. J. Syst. Evol. Microbiol.">
        <title>The Global Catalogue of Microorganisms (GCM) 10K type strain sequencing project: providing services to taxonomists for standard genome sequencing and annotation.</title>
        <authorList>
            <consortium name="The Broad Institute Genomics Platform"/>
            <consortium name="The Broad Institute Genome Sequencing Center for Infectious Disease"/>
            <person name="Wu L."/>
            <person name="Ma J."/>
        </authorList>
    </citation>
    <scope>NUCLEOTIDE SEQUENCE [LARGE SCALE GENOMIC DNA]</scope>
    <source>
        <strain evidence="2">CGMCC 4.7643</strain>
    </source>
</reference>
<proteinExistence type="predicted"/>
<gene>
    <name evidence="1" type="ORF">ACFSYJ_31475</name>
</gene>
<dbReference type="RefSeq" id="WP_345392225.1">
    <property type="nucleotide sequence ID" value="NZ_BAABHG010000005.1"/>
</dbReference>
<keyword evidence="2" id="KW-1185">Reference proteome</keyword>
<protein>
    <submittedName>
        <fullName evidence="1">Uncharacterized protein</fullName>
    </submittedName>
</protein>